<feature type="compositionally biased region" description="Acidic residues" evidence="1">
    <location>
        <begin position="61"/>
        <end position="71"/>
    </location>
</feature>
<gene>
    <name evidence="3" type="ORF">OIU84_015240</name>
</gene>
<dbReference type="Proteomes" id="UP001162972">
    <property type="component" value="Chromosome 4"/>
</dbReference>
<evidence type="ECO:0000313" key="3">
    <source>
        <dbReference type="EMBL" id="KAJ6403290.1"/>
    </source>
</evidence>
<dbReference type="PANTHER" id="PTHR36721">
    <property type="entry name" value="PROLINE-RICH FAMILY PROTEIN"/>
    <property type="match status" value="1"/>
</dbReference>
<evidence type="ECO:0000313" key="4">
    <source>
        <dbReference type="Proteomes" id="UP001162972"/>
    </source>
</evidence>
<evidence type="ECO:0000256" key="2">
    <source>
        <dbReference type="SAM" id="Phobius"/>
    </source>
</evidence>
<name>A0AAD6JFS4_9ROSI</name>
<accession>A0AAD6JFS4</accession>
<sequence length="120" mass="12485">MTAFTIVSKTVTLTFLTLSDRSTFTTALHNLTVPVPASDEDVPAPAPTEASDINVDGGSGGEEEEGGEESEGMSGGKKAGIAVGVIMAACLVGFGGLVYKKRQDNIRRTAYGHAARRELL</sequence>
<proteinExistence type="predicted"/>
<comment type="caution">
    <text evidence="3">The sequence shown here is derived from an EMBL/GenBank/DDBJ whole genome shotgun (WGS) entry which is preliminary data.</text>
</comment>
<protein>
    <submittedName>
        <fullName evidence="3">Uncharacterized protein</fullName>
    </submittedName>
</protein>
<organism evidence="3 4">
    <name type="scientific">Salix udensis</name>
    <dbReference type="NCBI Taxonomy" id="889485"/>
    <lineage>
        <taxon>Eukaryota</taxon>
        <taxon>Viridiplantae</taxon>
        <taxon>Streptophyta</taxon>
        <taxon>Embryophyta</taxon>
        <taxon>Tracheophyta</taxon>
        <taxon>Spermatophyta</taxon>
        <taxon>Magnoliopsida</taxon>
        <taxon>eudicotyledons</taxon>
        <taxon>Gunneridae</taxon>
        <taxon>Pentapetalae</taxon>
        <taxon>rosids</taxon>
        <taxon>fabids</taxon>
        <taxon>Malpighiales</taxon>
        <taxon>Salicaceae</taxon>
        <taxon>Saliceae</taxon>
        <taxon>Salix</taxon>
    </lineage>
</organism>
<feature type="transmembrane region" description="Helical" evidence="2">
    <location>
        <begin position="79"/>
        <end position="99"/>
    </location>
</feature>
<keyword evidence="4" id="KW-1185">Reference proteome</keyword>
<keyword evidence="2" id="KW-0812">Transmembrane</keyword>
<keyword evidence="2" id="KW-1133">Transmembrane helix</keyword>
<reference evidence="3 4" key="1">
    <citation type="journal article" date="2023" name="Int. J. Mol. Sci.">
        <title>De Novo Assembly and Annotation of 11 Diverse Shrub Willow (Salix) Genomes Reveals Novel Gene Organization in Sex-Linked Regions.</title>
        <authorList>
            <person name="Hyden B."/>
            <person name="Feng K."/>
            <person name="Yates T.B."/>
            <person name="Jawdy S."/>
            <person name="Cereghino C."/>
            <person name="Smart L.B."/>
            <person name="Muchero W."/>
        </authorList>
    </citation>
    <scope>NUCLEOTIDE SEQUENCE [LARGE SCALE GENOMIC DNA]</scope>
    <source>
        <tissue evidence="3">Shoot tip</tissue>
    </source>
</reference>
<evidence type="ECO:0000256" key="1">
    <source>
        <dbReference type="SAM" id="MobiDB-lite"/>
    </source>
</evidence>
<dbReference type="EMBL" id="JAPFFJ010000018">
    <property type="protein sequence ID" value="KAJ6403290.1"/>
    <property type="molecule type" value="Genomic_DNA"/>
</dbReference>
<keyword evidence="2" id="KW-0472">Membrane</keyword>
<dbReference type="AlphaFoldDB" id="A0AAD6JFS4"/>
<dbReference type="PANTHER" id="PTHR36721:SF15">
    <property type="entry name" value="EN_SPM-LIKE TRANSPOSON PROTEIN"/>
    <property type="match status" value="1"/>
</dbReference>
<feature type="region of interest" description="Disordered" evidence="1">
    <location>
        <begin position="35"/>
        <end position="76"/>
    </location>
</feature>